<accession>A0A328Q794</accession>
<dbReference type="EMBL" id="NGJK01000020">
    <property type="protein sequence ID" value="RAP03516.1"/>
    <property type="molecule type" value="Genomic_DNA"/>
</dbReference>
<organism evidence="1 2">
    <name type="scientific">Methanosphaera stadtmanae</name>
    <dbReference type="NCBI Taxonomy" id="2317"/>
    <lineage>
        <taxon>Archaea</taxon>
        <taxon>Methanobacteriati</taxon>
        <taxon>Methanobacteriota</taxon>
        <taxon>Methanomada group</taxon>
        <taxon>Methanobacteria</taxon>
        <taxon>Methanobacteriales</taxon>
        <taxon>Methanobacteriaceae</taxon>
        <taxon>Methanosphaera</taxon>
    </lineage>
</organism>
<dbReference type="Proteomes" id="UP000248557">
    <property type="component" value="Unassembled WGS sequence"/>
</dbReference>
<protein>
    <submittedName>
        <fullName evidence="1">Uncharacterized protein</fullName>
    </submittedName>
</protein>
<dbReference type="AlphaFoldDB" id="A0A328Q794"/>
<evidence type="ECO:0000313" key="1">
    <source>
        <dbReference type="EMBL" id="RAP03516.1"/>
    </source>
</evidence>
<evidence type="ECO:0000313" key="2">
    <source>
        <dbReference type="Proteomes" id="UP000248557"/>
    </source>
</evidence>
<gene>
    <name evidence="1" type="ORF">CA615_01935</name>
</gene>
<sequence length="75" mass="8892">MSITKKYFIDPIIINNRKIYPYVKLDVDVIGSGFLSLDYEVIAFKIIEKSEIFFKNVSMSDNEFNNFKKKFIENK</sequence>
<dbReference type="GeneID" id="3855747"/>
<dbReference type="RefSeq" id="WP_011405983.1">
    <property type="nucleotide sequence ID" value="NZ_JAXJAF010000089.1"/>
</dbReference>
<proteinExistence type="predicted"/>
<comment type="caution">
    <text evidence="1">The sequence shown here is derived from an EMBL/GenBank/DDBJ whole genome shotgun (WGS) entry which is preliminary data.</text>
</comment>
<name>A0A328Q794_9EURY</name>
<reference evidence="1 2" key="1">
    <citation type="submission" date="2017-05" db="EMBL/GenBank/DDBJ databases">
        <title>Host range expansion of the Methanosphaera genus to humans and monogastric animals involves recent and extensive reduction in genome content.</title>
        <authorList>
            <person name="Hoedt E.C."/>
            <person name="Volmer J.G."/>
            <person name="Parks D.H."/>
            <person name="Rosewarne C.P."/>
            <person name="Denman S.E."/>
            <person name="Mcsweeney C.S."/>
            <person name="O Cuiv P."/>
            <person name="Hugenholtz P."/>
            <person name="Tyson G.W."/>
            <person name="Morrison M."/>
        </authorList>
    </citation>
    <scope>NUCLEOTIDE SEQUENCE [LARGE SCALE GENOMIC DNA]</scope>
    <source>
        <strain evidence="1 2">PA5</strain>
    </source>
</reference>